<evidence type="ECO:0000256" key="1">
    <source>
        <dbReference type="PROSITE-ProRule" id="PRU00235"/>
    </source>
</evidence>
<dbReference type="PANTHER" id="PTHR47563:SF1">
    <property type="entry name" value="PROTEIN FMP25, MITOCHONDRIAL"/>
    <property type="match status" value="1"/>
</dbReference>
<dbReference type="InterPro" id="IPR053245">
    <property type="entry name" value="MitoProcess-Associated"/>
</dbReference>
<organism evidence="2 3">
    <name type="scientific">Papiliotrema laurentii</name>
    <name type="common">Cryptococcus laurentii</name>
    <dbReference type="NCBI Taxonomy" id="5418"/>
    <lineage>
        <taxon>Eukaryota</taxon>
        <taxon>Fungi</taxon>
        <taxon>Dikarya</taxon>
        <taxon>Basidiomycota</taxon>
        <taxon>Agaricomycotina</taxon>
        <taxon>Tremellomycetes</taxon>
        <taxon>Tremellales</taxon>
        <taxon>Rhynchogastremaceae</taxon>
        <taxon>Papiliotrema</taxon>
    </lineage>
</organism>
<dbReference type="Pfam" id="PF00415">
    <property type="entry name" value="RCC1"/>
    <property type="match status" value="1"/>
</dbReference>
<dbReference type="InterPro" id="IPR009091">
    <property type="entry name" value="RCC1/BLIP-II"/>
</dbReference>
<dbReference type="PANTHER" id="PTHR47563">
    <property type="entry name" value="PROTEIN FMP25, MITOCHONDRIAL"/>
    <property type="match status" value="1"/>
</dbReference>
<proteinExistence type="predicted"/>
<feature type="repeat" description="RCC1" evidence="1">
    <location>
        <begin position="311"/>
        <end position="371"/>
    </location>
</feature>
<dbReference type="InterPro" id="IPR000408">
    <property type="entry name" value="Reg_chr_condens"/>
</dbReference>
<protein>
    <submittedName>
        <fullName evidence="2">Regulator of chromosome condensation 1/beta-lactamase-inhibitor protein II</fullName>
    </submittedName>
</protein>
<name>A0AAD9FWV6_PAPLA</name>
<gene>
    <name evidence="2" type="ORF">DB88DRAFT_478702</name>
</gene>
<dbReference type="GO" id="GO:0034551">
    <property type="term" value="P:mitochondrial respiratory chain complex III assembly"/>
    <property type="evidence" value="ECO:0007669"/>
    <property type="project" value="TreeGrafter"/>
</dbReference>
<reference evidence="2" key="1">
    <citation type="submission" date="2023-02" db="EMBL/GenBank/DDBJ databases">
        <title>Identification and recombinant expression of a fungal hydrolase from Papiliotrema laurentii that hydrolyzes apple cutin and clears colloidal polyester polyurethane.</title>
        <authorList>
            <consortium name="DOE Joint Genome Institute"/>
            <person name="Roman V.A."/>
            <person name="Bojanowski C."/>
            <person name="Crable B.R."/>
            <person name="Wagner D.N."/>
            <person name="Hung C.S."/>
            <person name="Nadeau L.J."/>
            <person name="Schratz L."/>
            <person name="Haridas S."/>
            <person name="Pangilinan J."/>
            <person name="Lipzen A."/>
            <person name="Na H."/>
            <person name="Yan M."/>
            <person name="Ng V."/>
            <person name="Grigoriev I.V."/>
            <person name="Spatafora J.W."/>
            <person name="Barlow D."/>
            <person name="Biffinger J."/>
            <person name="Kelley-Loughnane N."/>
            <person name="Varaljay V.A."/>
            <person name="Crookes-Goodson W.J."/>
        </authorList>
    </citation>
    <scope>NUCLEOTIDE SEQUENCE</scope>
    <source>
        <strain evidence="2">5307AH</strain>
    </source>
</reference>
<dbReference type="EMBL" id="JAODAN010000001">
    <property type="protein sequence ID" value="KAK1927626.1"/>
    <property type="molecule type" value="Genomic_DNA"/>
</dbReference>
<comment type="caution">
    <text evidence="2">The sequence shown here is derived from an EMBL/GenBank/DDBJ whole genome shotgun (WGS) entry which is preliminary data.</text>
</comment>
<dbReference type="SUPFAM" id="SSF50985">
    <property type="entry name" value="RCC1/BLIP-II"/>
    <property type="match status" value="1"/>
</dbReference>
<accession>A0AAD9FWV6</accession>
<evidence type="ECO:0000313" key="2">
    <source>
        <dbReference type="EMBL" id="KAK1927626.1"/>
    </source>
</evidence>
<dbReference type="Gene3D" id="2.130.10.30">
    <property type="entry name" value="Regulator of chromosome condensation 1/beta-lactamase-inhibitor protein II"/>
    <property type="match status" value="1"/>
</dbReference>
<dbReference type="Proteomes" id="UP001182556">
    <property type="component" value="Unassembled WGS sequence"/>
</dbReference>
<keyword evidence="3" id="KW-1185">Reference proteome</keyword>
<dbReference type="PROSITE" id="PS50012">
    <property type="entry name" value="RCC1_3"/>
    <property type="match status" value="1"/>
</dbReference>
<dbReference type="GO" id="GO:0005743">
    <property type="term" value="C:mitochondrial inner membrane"/>
    <property type="evidence" value="ECO:0007669"/>
    <property type="project" value="TreeGrafter"/>
</dbReference>
<dbReference type="AlphaFoldDB" id="A0AAD9FWV6"/>
<evidence type="ECO:0000313" key="3">
    <source>
        <dbReference type="Proteomes" id="UP001182556"/>
    </source>
</evidence>
<sequence length="565" mass="60137">MPFASASTWHSIRGRSIPLATAVALSTSIYLTHTYYTPLLADEAIPSALGSGKKPKFPIASDVNPLTPLAWGTNRYLTLYPDPNTSVVKKPTPLTHLGSTPLRDLVIAEKYGACVDARGDCWMWGAGYDPSGEIGRSLKGKGIASLVPAPAKLIALSQNGKLYVVSASKAFQDAKAYRNERSWWNYLFGTDPGVDFVELKAEGGLKFGERWTGVSAGVHHLLAVTNKGRTFSLPLSPAGNSHRQLGTRQVFETPFPVPSSSSSALTLSPQLPPESDIRFATTLTEIPSLKGLEVAQVATSDRTSFVRTPAGRILGWGANESGQIGLGANAAVEMINVPVEVVLAKNYPGGTALRCLDIKAAGQMTFFTVERALAGKDPAIDLLACGNGMSGSLGNGLWSSASGVPTRVKTVSGLQEYSEKDRAFRPLGIHNVSLSPSSSPHVFAVLDTVTQADQAGVKQGLYGKDVMVWGGNVDYQLGNGKRSSLAVPQHLPALVDKFTDAPSEKKESILSSGTISPMPHSRLQLHASKANAYDLDGKLIQRNVKCEEAVVAGWNASVLYNKIIL</sequence>